<dbReference type="InterPro" id="IPR005122">
    <property type="entry name" value="Uracil-DNA_glycosylase-like"/>
</dbReference>
<feature type="domain" description="Uracil-DNA glycosylase-like" evidence="1">
    <location>
        <begin position="14"/>
        <end position="164"/>
    </location>
</feature>
<dbReference type="RefSeq" id="WP_186858785.1">
    <property type="nucleotide sequence ID" value="NZ_JACOON010000007.1"/>
</dbReference>
<organism evidence="2 3">
    <name type="scientific">Christensenella tenuis</name>
    <dbReference type="NCBI Taxonomy" id="2763033"/>
    <lineage>
        <taxon>Bacteria</taxon>
        <taxon>Bacillati</taxon>
        <taxon>Bacillota</taxon>
        <taxon>Clostridia</taxon>
        <taxon>Christensenellales</taxon>
        <taxon>Christensenellaceae</taxon>
        <taxon>Christensenella</taxon>
    </lineage>
</organism>
<dbReference type="InterPro" id="IPR026353">
    <property type="entry name" value="Hypoxan-DNA_Glyclase"/>
</dbReference>
<dbReference type="SUPFAM" id="SSF52141">
    <property type="entry name" value="Uracil-DNA glycosylase-like"/>
    <property type="match status" value="1"/>
</dbReference>
<name>A0ABR7EHT2_9FIRM</name>
<dbReference type="SMART" id="SM00987">
    <property type="entry name" value="UreE_C"/>
    <property type="match status" value="1"/>
</dbReference>
<evidence type="ECO:0000313" key="3">
    <source>
        <dbReference type="Proteomes" id="UP000606889"/>
    </source>
</evidence>
<keyword evidence="2" id="KW-0378">Hydrolase</keyword>
<evidence type="ECO:0000313" key="2">
    <source>
        <dbReference type="EMBL" id="MBC5649347.1"/>
    </source>
</evidence>
<accession>A0ABR7EHT2</accession>
<sequence>MGNKKIEKLCHPLEPVWNQCSKILILGTFPSVKSRETAFYYGNPRNRFWQVLAALLDAPCPQGVPQKKEFLLENGIAVFDVLKSCEIRGSADASIRRPQANDFSGILQAANIRAVFTNGKKAYEYYTKYCLADTGMESICLPSTSPANAAMTLEKLIAAWAVILPWLNRE</sequence>
<keyword evidence="2" id="KW-0326">Glycosidase</keyword>
<dbReference type="CDD" id="cd10032">
    <property type="entry name" value="UDG-F6_HDG"/>
    <property type="match status" value="1"/>
</dbReference>
<dbReference type="EC" id="3.2.2.15" evidence="2"/>
<dbReference type="GO" id="GO:0033958">
    <property type="term" value="F:DNA-deoxyinosine glycosylase activity"/>
    <property type="evidence" value="ECO:0007669"/>
    <property type="project" value="UniProtKB-EC"/>
</dbReference>
<comment type="caution">
    <text evidence="2">The sequence shown here is derived from an EMBL/GenBank/DDBJ whole genome shotgun (WGS) entry which is preliminary data.</text>
</comment>
<proteinExistence type="predicted"/>
<dbReference type="InterPro" id="IPR036895">
    <property type="entry name" value="Uracil-DNA_glycosylase-like_sf"/>
</dbReference>
<keyword evidence="3" id="KW-1185">Reference proteome</keyword>
<dbReference type="Gene3D" id="3.40.470.10">
    <property type="entry name" value="Uracil-DNA glycosylase-like domain"/>
    <property type="match status" value="1"/>
</dbReference>
<protein>
    <submittedName>
        <fullName evidence="2">DNA-deoxyinosine glycosylase</fullName>
        <ecNumber evidence="2">3.2.2.15</ecNumber>
    </submittedName>
</protein>
<reference evidence="2 3" key="1">
    <citation type="submission" date="2020-08" db="EMBL/GenBank/DDBJ databases">
        <title>Genome public.</title>
        <authorList>
            <person name="Liu C."/>
            <person name="Sun Q."/>
        </authorList>
    </citation>
    <scope>NUCLEOTIDE SEQUENCE [LARGE SCALE GENOMIC DNA]</scope>
    <source>
        <strain evidence="2 3">NSJ-35</strain>
    </source>
</reference>
<gene>
    <name evidence="2" type="ORF">H8S18_13450</name>
</gene>
<dbReference type="Proteomes" id="UP000606889">
    <property type="component" value="Unassembled WGS sequence"/>
</dbReference>
<dbReference type="EMBL" id="JACOON010000007">
    <property type="protein sequence ID" value="MBC5649347.1"/>
    <property type="molecule type" value="Genomic_DNA"/>
</dbReference>
<dbReference type="SMART" id="SM00986">
    <property type="entry name" value="UDG"/>
    <property type="match status" value="1"/>
</dbReference>
<evidence type="ECO:0000259" key="1">
    <source>
        <dbReference type="SMART" id="SM00986"/>
    </source>
</evidence>
<dbReference type="Pfam" id="PF03167">
    <property type="entry name" value="UDG"/>
    <property type="match status" value="1"/>
</dbReference>
<dbReference type="NCBIfam" id="TIGR04274">
    <property type="entry name" value="hypoxanDNAglyco"/>
    <property type="match status" value="1"/>
</dbReference>